<gene>
    <name evidence="4" type="ORF">QFZ22_000021</name>
</gene>
<evidence type="ECO:0000313" key="5">
    <source>
        <dbReference type="Proteomes" id="UP001234216"/>
    </source>
</evidence>
<protein>
    <submittedName>
        <fullName evidence="4">RHS repeat-associated protein</fullName>
    </submittedName>
</protein>
<dbReference type="InterPro" id="IPR022385">
    <property type="entry name" value="Rhs_assc_core"/>
</dbReference>
<sequence>MVDDHHGTASMTVDATTQAVTRRYTKPFGEPRGTTPTAWPDDKGFLGKPADVDTGLTHIGAREYDPAAGRFLSVDPVLAPDDHESLNGYAYANNTPVTKSDPTGLKPVTDCERGCNDGKGGRYHDYMTPGPNGTWVYHSTQTYTQTFQYEKPGGGTGSGSMTVTIRNDGGVKSAQIVFKKGPDPKPEARDGSQCRSCYMMGTNPYYDPNADDLPDTPKLKTWQKVVLGVVTGVAVAVAAAPVAVALGDGCLATAPVCAAEIAEMVTGGASGGSLTIGGAAVGGSLKFVNAAEEIAPKIWINCGACAIATDSTLSGTPMRAWDSGFLASEVLEQYFGGTFKYQENGAAGITTELLKAGNGARGVIFAWQEGSDVGHFFNAVNHGGNVKFLDGQAGGYADMDWDHWELMHTGGGVPAP</sequence>
<evidence type="ECO:0000256" key="2">
    <source>
        <dbReference type="SAM" id="Phobius"/>
    </source>
</evidence>
<comment type="caution">
    <text evidence="4">The sequence shown here is derived from an EMBL/GenBank/DDBJ whole genome shotgun (WGS) entry which is preliminary data.</text>
</comment>
<dbReference type="EMBL" id="JAUSZV010000001">
    <property type="protein sequence ID" value="MDQ0904036.1"/>
    <property type="molecule type" value="Genomic_DNA"/>
</dbReference>
<evidence type="ECO:0000259" key="3">
    <source>
        <dbReference type="Pfam" id="PF15644"/>
    </source>
</evidence>
<feature type="domain" description="Tox-PL" evidence="3">
    <location>
        <begin position="301"/>
        <end position="394"/>
    </location>
</feature>
<keyword evidence="2" id="KW-0812">Transmembrane</keyword>
<keyword evidence="2" id="KW-1133">Transmembrane helix</keyword>
<reference evidence="4" key="1">
    <citation type="submission" date="2023-07" db="EMBL/GenBank/DDBJ databases">
        <title>Comparative genomics of wheat-associated soil bacteria to identify genetic determinants of phenazine resistance.</title>
        <authorList>
            <person name="Mouncey N."/>
        </authorList>
    </citation>
    <scope>NUCLEOTIDE SEQUENCE</scope>
    <source>
        <strain evidence="4">V4I22</strain>
    </source>
</reference>
<proteinExistence type="predicted"/>
<evidence type="ECO:0000313" key="4">
    <source>
        <dbReference type="EMBL" id="MDQ0904036.1"/>
    </source>
</evidence>
<dbReference type="NCBIfam" id="TIGR03696">
    <property type="entry name" value="Rhs_assc_core"/>
    <property type="match status" value="1"/>
</dbReference>
<feature type="transmembrane region" description="Helical" evidence="2">
    <location>
        <begin position="225"/>
        <end position="247"/>
    </location>
</feature>
<accession>A0AAW8F1X3</accession>
<dbReference type="InterPro" id="IPR050708">
    <property type="entry name" value="T6SS_VgrG/RHS"/>
</dbReference>
<dbReference type="Gene3D" id="2.180.10.10">
    <property type="entry name" value="RHS repeat-associated core"/>
    <property type="match status" value="1"/>
</dbReference>
<dbReference type="InterPro" id="IPR028908">
    <property type="entry name" value="Tox-PL_dom"/>
</dbReference>
<dbReference type="PANTHER" id="PTHR32305:SF17">
    <property type="entry name" value="TRNA NUCLEASE WAPA"/>
    <property type="match status" value="1"/>
</dbReference>
<dbReference type="Proteomes" id="UP001234216">
    <property type="component" value="Unassembled WGS sequence"/>
</dbReference>
<dbReference type="AlphaFoldDB" id="A0AAW8F1X3"/>
<dbReference type="PANTHER" id="PTHR32305">
    <property type="match status" value="1"/>
</dbReference>
<organism evidence="4 5">
    <name type="scientific">Streptomyces canus</name>
    <dbReference type="NCBI Taxonomy" id="58343"/>
    <lineage>
        <taxon>Bacteria</taxon>
        <taxon>Bacillati</taxon>
        <taxon>Actinomycetota</taxon>
        <taxon>Actinomycetes</taxon>
        <taxon>Kitasatosporales</taxon>
        <taxon>Streptomycetaceae</taxon>
        <taxon>Streptomyces</taxon>
        <taxon>Streptomyces aurantiacus group</taxon>
    </lineage>
</organism>
<dbReference type="RefSeq" id="WP_306971518.1">
    <property type="nucleotide sequence ID" value="NZ_JAUSZV010000001.1"/>
</dbReference>
<feature type="compositionally biased region" description="Polar residues" evidence="1">
    <location>
        <begin position="9"/>
        <end position="20"/>
    </location>
</feature>
<dbReference type="Pfam" id="PF15644">
    <property type="entry name" value="Gln_amidase"/>
    <property type="match status" value="1"/>
</dbReference>
<keyword evidence="2" id="KW-0472">Membrane</keyword>
<name>A0AAW8F1X3_9ACTN</name>
<evidence type="ECO:0000256" key="1">
    <source>
        <dbReference type="SAM" id="MobiDB-lite"/>
    </source>
</evidence>
<feature type="region of interest" description="Disordered" evidence="1">
    <location>
        <begin position="1"/>
        <end position="46"/>
    </location>
</feature>